<keyword evidence="6" id="KW-0804">Transcription</keyword>
<feature type="binding site" evidence="7">
    <location>
        <position position="97"/>
    </location>
    <ligand>
        <name>Zn(2+)</name>
        <dbReference type="ChEBI" id="CHEBI:29105"/>
    </ligand>
</feature>
<proteinExistence type="inferred from homology"/>
<evidence type="ECO:0000256" key="6">
    <source>
        <dbReference type="ARBA" id="ARBA00023163"/>
    </source>
</evidence>
<evidence type="ECO:0000256" key="7">
    <source>
        <dbReference type="PIRSR" id="PIRSR602481-1"/>
    </source>
</evidence>
<keyword evidence="2" id="KW-0678">Repressor</keyword>
<protein>
    <submittedName>
        <fullName evidence="9">Fur family transcriptional regulator</fullName>
    </submittedName>
</protein>
<dbReference type="GO" id="GO:0000976">
    <property type="term" value="F:transcription cis-regulatory region binding"/>
    <property type="evidence" value="ECO:0007669"/>
    <property type="project" value="TreeGrafter"/>
</dbReference>
<evidence type="ECO:0000313" key="10">
    <source>
        <dbReference type="Proteomes" id="UP000241848"/>
    </source>
</evidence>
<dbReference type="Gene3D" id="1.10.10.10">
    <property type="entry name" value="Winged helix-like DNA-binding domain superfamily/Winged helix DNA-binding domain"/>
    <property type="match status" value="1"/>
</dbReference>
<dbReference type="AlphaFoldDB" id="A0A2T2WMU4"/>
<evidence type="ECO:0000256" key="3">
    <source>
        <dbReference type="ARBA" id="ARBA00022833"/>
    </source>
</evidence>
<dbReference type="PANTHER" id="PTHR33202:SF7">
    <property type="entry name" value="FERRIC UPTAKE REGULATION PROTEIN"/>
    <property type="match status" value="1"/>
</dbReference>
<dbReference type="GO" id="GO:0045892">
    <property type="term" value="P:negative regulation of DNA-templated transcription"/>
    <property type="evidence" value="ECO:0007669"/>
    <property type="project" value="TreeGrafter"/>
</dbReference>
<evidence type="ECO:0000256" key="2">
    <source>
        <dbReference type="ARBA" id="ARBA00022491"/>
    </source>
</evidence>
<evidence type="ECO:0000256" key="8">
    <source>
        <dbReference type="PIRSR" id="PIRSR602481-2"/>
    </source>
</evidence>
<feature type="binding site" evidence="7">
    <location>
        <position position="94"/>
    </location>
    <ligand>
        <name>Zn(2+)</name>
        <dbReference type="ChEBI" id="CHEBI:29105"/>
    </ligand>
</feature>
<dbReference type="EMBL" id="PXYV01000005">
    <property type="protein sequence ID" value="PSR23533.1"/>
    <property type="molecule type" value="Genomic_DNA"/>
</dbReference>
<dbReference type="Pfam" id="PF01475">
    <property type="entry name" value="FUR"/>
    <property type="match status" value="1"/>
</dbReference>
<keyword evidence="5" id="KW-0238">DNA-binding</keyword>
<comment type="similarity">
    <text evidence="1">Belongs to the Fur family.</text>
</comment>
<feature type="binding site" evidence="7">
    <location>
        <position position="135"/>
    </location>
    <ligand>
        <name>Zn(2+)</name>
        <dbReference type="ChEBI" id="CHEBI:29105"/>
    </ligand>
</feature>
<feature type="binding site" evidence="8">
    <location>
        <position position="90"/>
    </location>
    <ligand>
        <name>Fe cation</name>
        <dbReference type="ChEBI" id="CHEBI:24875"/>
    </ligand>
</feature>
<comment type="caution">
    <text evidence="9">The sequence shown here is derived from an EMBL/GenBank/DDBJ whole genome shotgun (WGS) entry which is preliminary data.</text>
</comment>
<sequence>MSMASELTFDALLRENGLRATPQRAIVIEALMELSHPDADAIFGYAQERQPSMSLATVYNVLDKLRGAGLVHMLDLHGRRYFDVRLEHHDHVHCRQCGQLADVNRPFGTRLVVPQLTAWQIDDQALIWEGLCPECQQG</sequence>
<reference evidence="9 10" key="1">
    <citation type="journal article" date="2014" name="BMC Genomics">
        <title>Comparison of environmental and isolate Sulfobacillus genomes reveals diverse carbon, sulfur, nitrogen, and hydrogen metabolisms.</title>
        <authorList>
            <person name="Justice N.B."/>
            <person name="Norman A."/>
            <person name="Brown C.T."/>
            <person name="Singh A."/>
            <person name="Thomas B.C."/>
            <person name="Banfield J.F."/>
        </authorList>
    </citation>
    <scope>NUCLEOTIDE SEQUENCE [LARGE SCALE GENOMIC DNA]</scope>
    <source>
        <strain evidence="9">AMDSBA3</strain>
    </source>
</reference>
<dbReference type="InterPro" id="IPR043135">
    <property type="entry name" value="Fur_C"/>
</dbReference>
<dbReference type="InterPro" id="IPR002481">
    <property type="entry name" value="FUR"/>
</dbReference>
<dbReference type="GO" id="GO:0008270">
    <property type="term" value="F:zinc ion binding"/>
    <property type="evidence" value="ECO:0007669"/>
    <property type="project" value="TreeGrafter"/>
</dbReference>
<evidence type="ECO:0000313" key="9">
    <source>
        <dbReference type="EMBL" id="PSR23533.1"/>
    </source>
</evidence>
<evidence type="ECO:0000256" key="5">
    <source>
        <dbReference type="ARBA" id="ARBA00023125"/>
    </source>
</evidence>
<gene>
    <name evidence="9" type="ORF">C7B45_03060</name>
</gene>
<dbReference type="SUPFAM" id="SSF46785">
    <property type="entry name" value="Winged helix' DNA-binding domain"/>
    <property type="match status" value="1"/>
</dbReference>
<keyword evidence="8" id="KW-0408">Iron</keyword>
<dbReference type="GO" id="GO:1900376">
    <property type="term" value="P:regulation of secondary metabolite biosynthetic process"/>
    <property type="evidence" value="ECO:0007669"/>
    <property type="project" value="TreeGrafter"/>
</dbReference>
<dbReference type="Proteomes" id="UP000241848">
    <property type="component" value="Unassembled WGS sequence"/>
</dbReference>
<dbReference type="InterPro" id="IPR036390">
    <property type="entry name" value="WH_DNA-bd_sf"/>
</dbReference>
<dbReference type="GO" id="GO:0003700">
    <property type="term" value="F:DNA-binding transcription factor activity"/>
    <property type="evidence" value="ECO:0007669"/>
    <property type="project" value="InterPro"/>
</dbReference>
<evidence type="ECO:0000256" key="4">
    <source>
        <dbReference type="ARBA" id="ARBA00023015"/>
    </source>
</evidence>
<feature type="binding site" evidence="8">
    <location>
        <position position="88"/>
    </location>
    <ligand>
        <name>Fe cation</name>
        <dbReference type="ChEBI" id="CHEBI:24875"/>
    </ligand>
</feature>
<keyword evidence="3 7" id="KW-0862">Zinc</keyword>
<comment type="cofactor">
    <cofactor evidence="7">
        <name>Zn(2+)</name>
        <dbReference type="ChEBI" id="CHEBI:29105"/>
    </cofactor>
    <text evidence="7">Binds 1 zinc ion per subunit.</text>
</comment>
<keyword evidence="4" id="KW-0805">Transcription regulation</keyword>
<accession>A0A2T2WMU4</accession>
<dbReference type="PANTHER" id="PTHR33202">
    <property type="entry name" value="ZINC UPTAKE REGULATION PROTEIN"/>
    <property type="match status" value="1"/>
</dbReference>
<comment type="cofactor">
    <cofactor evidence="8">
        <name>Mn(2+)</name>
        <dbReference type="ChEBI" id="CHEBI:29035"/>
    </cofactor>
    <cofactor evidence="8">
        <name>Fe(2+)</name>
        <dbReference type="ChEBI" id="CHEBI:29033"/>
    </cofactor>
    <text evidence="8">Binds 1 Mn(2+) or Fe(2+) ion per subunit.</text>
</comment>
<dbReference type="CDD" id="cd07153">
    <property type="entry name" value="Fur_like"/>
    <property type="match status" value="1"/>
</dbReference>
<name>A0A2T2WMU4_9FIRM</name>
<dbReference type="InterPro" id="IPR036388">
    <property type="entry name" value="WH-like_DNA-bd_sf"/>
</dbReference>
<keyword evidence="7" id="KW-0479">Metal-binding</keyword>
<dbReference type="Gene3D" id="3.30.1490.190">
    <property type="match status" value="1"/>
</dbReference>
<feature type="binding site" evidence="7">
    <location>
        <position position="132"/>
    </location>
    <ligand>
        <name>Zn(2+)</name>
        <dbReference type="ChEBI" id="CHEBI:29105"/>
    </ligand>
</feature>
<evidence type="ECO:0000256" key="1">
    <source>
        <dbReference type="ARBA" id="ARBA00007957"/>
    </source>
</evidence>
<organism evidence="9 10">
    <name type="scientific">Sulfobacillus acidophilus</name>
    <dbReference type="NCBI Taxonomy" id="53633"/>
    <lineage>
        <taxon>Bacteria</taxon>
        <taxon>Bacillati</taxon>
        <taxon>Bacillota</taxon>
        <taxon>Clostridia</taxon>
        <taxon>Eubacteriales</taxon>
        <taxon>Clostridiales Family XVII. Incertae Sedis</taxon>
        <taxon>Sulfobacillus</taxon>
    </lineage>
</organism>